<proteinExistence type="predicted"/>
<dbReference type="PANTHER" id="PTHR47027">
    <property type="entry name" value="REVERSE TRANSCRIPTASE DOMAIN-CONTAINING PROTEIN"/>
    <property type="match status" value="1"/>
</dbReference>
<name>A0ABR1D2G5_NECAM</name>
<dbReference type="Pfam" id="PF00078">
    <property type="entry name" value="RVT_1"/>
    <property type="match status" value="1"/>
</dbReference>
<gene>
    <name evidence="2" type="primary">Necator_chrIII.g12203</name>
    <name evidence="2" type="ORF">RB195_011437</name>
</gene>
<dbReference type="InterPro" id="IPR000477">
    <property type="entry name" value="RT_dom"/>
</dbReference>
<evidence type="ECO:0000313" key="3">
    <source>
        <dbReference type="Proteomes" id="UP001303046"/>
    </source>
</evidence>
<organism evidence="2 3">
    <name type="scientific">Necator americanus</name>
    <name type="common">Human hookworm</name>
    <dbReference type="NCBI Taxonomy" id="51031"/>
    <lineage>
        <taxon>Eukaryota</taxon>
        <taxon>Metazoa</taxon>
        <taxon>Ecdysozoa</taxon>
        <taxon>Nematoda</taxon>
        <taxon>Chromadorea</taxon>
        <taxon>Rhabditida</taxon>
        <taxon>Rhabditina</taxon>
        <taxon>Rhabditomorpha</taxon>
        <taxon>Strongyloidea</taxon>
        <taxon>Ancylostomatidae</taxon>
        <taxon>Bunostominae</taxon>
        <taxon>Necator</taxon>
    </lineage>
</organism>
<accession>A0ABR1D2G5</accession>
<protein>
    <recommendedName>
        <fullName evidence="1">Reverse transcriptase domain-containing protein</fullName>
    </recommendedName>
</protein>
<dbReference type="PROSITE" id="PS50878">
    <property type="entry name" value="RT_POL"/>
    <property type="match status" value="1"/>
</dbReference>
<dbReference type="InterPro" id="IPR035126">
    <property type="entry name" value="SCVP"/>
</dbReference>
<feature type="domain" description="Reverse transcriptase" evidence="1">
    <location>
        <begin position="1"/>
        <end position="80"/>
    </location>
</feature>
<evidence type="ECO:0000259" key="1">
    <source>
        <dbReference type="PROSITE" id="PS50878"/>
    </source>
</evidence>
<dbReference type="PANTHER" id="PTHR47027:SF20">
    <property type="entry name" value="REVERSE TRANSCRIPTASE-LIKE PROTEIN WITH RNA-DIRECTED DNA POLYMERASE DOMAIN"/>
    <property type="match status" value="1"/>
</dbReference>
<sequence length="290" mass="33658">MRKLEWDDMGVKVDGRQLHHLRFADDIVLITPSISQAQRMLTEFDEACGCIGLQLNLQKTMFMQNGWVSDAPFTLNGTIISECTSYVYLGRELNMMRYLTPELGRRRRAAWGAYKSIEDVVKKTRNTRLCAHLFNTILLSALTYALETWAYCKQEENEAVECVLSSPWEMVEVTLAGEHTSSNYSRHNSFDDFFELFDEFAEQQGIHFNKRNFREIEANINGFPVSKFGLRGVDCEQFRQFLNGIKAQKYHLQYASVKCGPMTFSFCMAFSCSPVDFYSRNETVRPYRYN</sequence>
<dbReference type="Proteomes" id="UP001303046">
    <property type="component" value="Unassembled WGS sequence"/>
</dbReference>
<comment type="caution">
    <text evidence="2">The sequence shown here is derived from an EMBL/GenBank/DDBJ whole genome shotgun (WGS) entry which is preliminary data.</text>
</comment>
<dbReference type="EMBL" id="JAVFWL010000003">
    <property type="protein sequence ID" value="KAK6744719.1"/>
    <property type="molecule type" value="Genomic_DNA"/>
</dbReference>
<keyword evidence="3" id="KW-1185">Reference proteome</keyword>
<evidence type="ECO:0000313" key="2">
    <source>
        <dbReference type="EMBL" id="KAK6744719.1"/>
    </source>
</evidence>
<reference evidence="2 3" key="1">
    <citation type="submission" date="2023-08" db="EMBL/GenBank/DDBJ databases">
        <title>A Necator americanus chromosomal reference genome.</title>
        <authorList>
            <person name="Ilik V."/>
            <person name="Petrzelkova K.J."/>
            <person name="Pardy F."/>
            <person name="Fuh T."/>
            <person name="Niatou-Singa F.S."/>
            <person name="Gouil Q."/>
            <person name="Baker L."/>
            <person name="Ritchie M.E."/>
            <person name="Jex A.R."/>
            <person name="Gazzola D."/>
            <person name="Li H."/>
            <person name="Toshio Fujiwara R."/>
            <person name="Zhan B."/>
            <person name="Aroian R.V."/>
            <person name="Pafco B."/>
            <person name="Schwarz E.M."/>
        </authorList>
    </citation>
    <scope>NUCLEOTIDE SEQUENCE [LARGE SCALE GENOMIC DNA]</scope>
    <source>
        <strain evidence="2 3">Aroian</strain>
        <tissue evidence="2">Whole animal</tissue>
    </source>
</reference>
<dbReference type="Pfam" id="PF17619">
    <property type="entry name" value="SCVP"/>
    <property type="match status" value="1"/>
</dbReference>